<keyword evidence="5" id="KW-1185">Reference proteome</keyword>
<organism evidence="4 5">
    <name type="scientific">Glycomyces tritici</name>
    <dbReference type="NCBI Taxonomy" id="2665176"/>
    <lineage>
        <taxon>Bacteria</taxon>
        <taxon>Bacillati</taxon>
        <taxon>Actinomycetota</taxon>
        <taxon>Actinomycetes</taxon>
        <taxon>Glycomycetales</taxon>
        <taxon>Glycomycetaceae</taxon>
        <taxon>Glycomyces</taxon>
    </lineage>
</organism>
<evidence type="ECO:0000313" key="4">
    <source>
        <dbReference type="EMBL" id="MDN3239538.1"/>
    </source>
</evidence>
<dbReference type="InterPro" id="IPR001466">
    <property type="entry name" value="Beta-lactam-related"/>
</dbReference>
<dbReference type="PANTHER" id="PTHR46825:SF7">
    <property type="entry name" value="D-ALANYL-D-ALANINE CARBOXYPEPTIDASE"/>
    <property type="match status" value="1"/>
</dbReference>
<sequence>MHTRILAAAALALAVAAAPAAAAAAPPRLDTALLESKLEAFASAADHSAVAEVRSGDAEWSAAAGPRSLQDAAGDARPGDRFRVGSITKSMTATILLQLQAEGELDLDDPIGEHLPGVLPYEGEYEPTVRELLSHRGGVPDHLPRLYASLLEDDDLTDFHANHRTHYRPEELIAIGTEGGQLFPPGDGFAYSNTGYTALGLLIEELTGDDLGDVFEDRVFDPAGLDRTYFGRPGTSGLRGPHLDPYLTTGDPARPYLDTSKLSYSQLWAGGNVVATAGDLNDFYRAMTDGTLLDDASLAEATAFRPTGKSFDYGLGLFGLRPGCADDPDAVFLGHNGDTLGHEANSFHSLDGERQITVAWNIVDRHDTADPDALERAWNDLLYAGLCGADHDEPAPHRAHPATPARPQPITA</sequence>
<dbReference type="Gene3D" id="3.40.710.10">
    <property type="entry name" value="DD-peptidase/beta-lactamase superfamily"/>
    <property type="match status" value="1"/>
</dbReference>
<dbReference type="InterPro" id="IPR050491">
    <property type="entry name" value="AmpC-like"/>
</dbReference>
<feature type="compositionally biased region" description="Low complexity" evidence="1">
    <location>
        <begin position="401"/>
        <end position="412"/>
    </location>
</feature>
<feature type="signal peptide" evidence="2">
    <location>
        <begin position="1"/>
        <end position="24"/>
    </location>
</feature>
<dbReference type="RefSeq" id="WP_289956410.1">
    <property type="nucleotide sequence ID" value="NZ_JAUEMJ010000002.1"/>
</dbReference>
<feature type="region of interest" description="Disordered" evidence="1">
    <location>
        <begin position="392"/>
        <end position="412"/>
    </location>
</feature>
<dbReference type="EMBL" id="JAUEMJ010000002">
    <property type="protein sequence ID" value="MDN3239538.1"/>
    <property type="molecule type" value="Genomic_DNA"/>
</dbReference>
<evidence type="ECO:0000256" key="1">
    <source>
        <dbReference type="SAM" id="MobiDB-lite"/>
    </source>
</evidence>
<keyword evidence="4" id="KW-0378">Hydrolase</keyword>
<dbReference type="Pfam" id="PF00144">
    <property type="entry name" value="Beta-lactamase"/>
    <property type="match status" value="1"/>
</dbReference>
<evidence type="ECO:0000313" key="5">
    <source>
        <dbReference type="Proteomes" id="UP001171902"/>
    </source>
</evidence>
<dbReference type="PANTHER" id="PTHR46825">
    <property type="entry name" value="D-ALANYL-D-ALANINE-CARBOXYPEPTIDASE/ENDOPEPTIDASE AMPH"/>
    <property type="match status" value="1"/>
</dbReference>
<feature type="chain" id="PRO_5045448608" evidence="2">
    <location>
        <begin position="25"/>
        <end position="412"/>
    </location>
</feature>
<dbReference type="SUPFAM" id="SSF56601">
    <property type="entry name" value="beta-lactamase/transpeptidase-like"/>
    <property type="match status" value="1"/>
</dbReference>
<dbReference type="GO" id="GO:0016787">
    <property type="term" value="F:hydrolase activity"/>
    <property type="evidence" value="ECO:0007669"/>
    <property type="project" value="UniProtKB-KW"/>
</dbReference>
<dbReference type="EC" id="3.1.1.103" evidence="4"/>
<reference evidence="4" key="1">
    <citation type="submission" date="2023-06" db="EMBL/GenBank/DDBJ databases">
        <title>Gycomyces niveus sp.nov., a novel actinomycete isolated from soil in Shouguang.</title>
        <authorList>
            <person name="Yang X."/>
            <person name="Zhao J."/>
        </authorList>
    </citation>
    <scope>NUCLEOTIDE SEQUENCE</scope>
    <source>
        <strain evidence="4">NEAU C2</strain>
    </source>
</reference>
<name>A0ABT7YMP7_9ACTN</name>
<proteinExistence type="predicted"/>
<accession>A0ABT7YMP7</accession>
<dbReference type="Proteomes" id="UP001171902">
    <property type="component" value="Unassembled WGS sequence"/>
</dbReference>
<gene>
    <name evidence="4" type="ORF">QWI33_07370</name>
</gene>
<keyword evidence="2" id="KW-0732">Signal</keyword>
<evidence type="ECO:0000259" key="3">
    <source>
        <dbReference type="Pfam" id="PF00144"/>
    </source>
</evidence>
<dbReference type="InterPro" id="IPR012338">
    <property type="entry name" value="Beta-lactam/transpept-like"/>
</dbReference>
<evidence type="ECO:0000256" key="2">
    <source>
        <dbReference type="SAM" id="SignalP"/>
    </source>
</evidence>
<comment type="caution">
    <text evidence="4">The sequence shown here is derived from an EMBL/GenBank/DDBJ whole genome shotgun (WGS) entry which is preliminary data.</text>
</comment>
<feature type="domain" description="Beta-lactamase-related" evidence="3">
    <location>
        <begin position="49"/>
        <end position="366"/>
    </location>
</feature>
<protein>
    <submittedName>
        <fullName evidence="4">Serine hydrolase domain-containing protein</fullName>
        <ecNumber evidence="4">3.1.1.103</ecNumber>
    </submittedName>
</protein>